<proteinExistence type="predicted"/>
<evidence type="ECO:0000313" key="2">
    <source>
        <dbReference type="Proteomes" id="UP000240988"/>
    </source>
</evidence>
<gene>
    <name evidence="1" type="ORF">MRAB57_2726</name>
</gene>
<dbReference type="Proteomes" id="UP000240988">
    <property type="component" value="Unassembled WGS sequence"/>
</dbReference>
<sequence length="41" mass="4368">MLGMTAGKRLAPILGGLVAVLRFPRTAKLGLRFWAKALVSS</sequence>
<keyword evidence="2" id="KW-1185">Reference proteome</keyword>
<dbReference type="RefSeq" id="WP_281253325.1">
    <property type="nucleotide sequence ID" value="NZ_LT721901.1"/>
</dbReference>
<evidence type="ECO:0000313" key="1">
    <source>
        <dbReference type="EMBL" id="SPM34905.1"/>
    </source>
</evidence>
<dbReference type="AlphaFoldDB" id="A0A2U3NTX9"/>
<accession>A0A2U3NTX9</accession>
<protein>
    <submittedName>
        <fullName evidence="1">Mycobacterium rhizamassiliense ORFan</fullName>
    </submittedName>
</protein>
<dbReference type="EMBL" id="FUFA01000004">
    <property type="protein sequence ID" value="SPM34905.1"/>
    <property type="molecule type" value="Genomic_DNA"/>
</dbReference>
<reference evidence="1 2" key="1">
    <citation type="submission" date="2017-01" db="EMBL/GenBank/DDBJ databases">
        <authorList>
            <consortium name="Urmite Genomes"/>
        </authorList>
    </citation>
    <scope>NUCLEOTIDE SEQUENCE [LARGE SCALE GENOMIC DNA]</scope>
    <source>
        <strain evidence="1 2">AB57</strain>
    </source>
</reference>
<name>A0A2U3NTX9_9MYCO</name>
<organism evidence="1 2">
    <name type="scientific">Mycobacterium rhizamassiliense</name>
    <dbReference type="NCBI Taxonomy" id="1841860"/>
    <lineage>
        <taxon>Bacteria</taxon>
        <taxon>Bacillati</taxon>
        <taxon>Actinomycetota</taxon>
        <taxon>Actinomycetes</taxon>
        <taxon>Mycobacteriales</taxon>
        <taxon>Mycobacteriaceae</taxon>
        <taxon>Mycobacterium</taxon>
    </lineage>
</organism>